<sequence>MTQVFPEIIRFFVMVLGNTMNSHKTFMERLTISQKLREVNSVNDSDVIIAFVPIVSRAGTDIGAAMGKIPQGKPVVFVALHHTFNLDEIVPDSRRCVNTDRVFAVDCLYHEDQGLLNCRHNDDAIRSVKKHLRCDDHTEDDSSWASRFWLKLRKSDAETGGVIHPQFPSHGASHAPADFRSYNNVNRMQKLGGRSTLNFQAMAADKTELIPWLCAVLSSLLFYFVLPEGYSFFNFLILEIFLIIISVSLSYYSKYLKNSKYHLGKWTPWIFTGMNVVLMLVT</sequence>
<feature type="transmembrane region" description="Helical" evidence="1">
    <location>
        <begin position="232"/>
        <end position="251"/>
    </location>
</feature>
<dbReference type="RefSeq" id="XP_053532517.1">
    <property type="nucleotide sequence ID" value="XM_053676542.1"/>
</dbReference>
<gene>
    <name evidence="3" type="primary">LOC108262139</name>
</gene>
<dbReference type="Proteomes" id="UP000221080">
    <property type="component" value="Chromosome 27"/>
</dbReference>
<dbReference type="PANTHER" id="PTHR34488">
    <property type="entry name" value="SI:CH211-245H14.1-RELATED"/>
    <property type="match status" value="1"/>
</dbReference>
<keyword evidence="1" id="KW-0812">Transmembrane</keyword>
<keyword evidence="2" id="KW-1185">Reference proteome</keyword>
<reference evidence="3" key="2">
    <citation type="submission" date="2025-08" db="UniProtKB">
        <authorList>
            <consortium name="RefSeq"/>
        </authorList>
    </citation>
    <scope>IDENTIFICATION</scope>
    <source>
        <tissue evidence="3">Blood</tissue>
    </source>
</reference>
<name>A0A9F7TGN5_ICTPU</name>
<keyword evidence="1" id="KW-0472">Membrane</keyword>
<feature type="transmembrane region" description="Helical" evidence="1">
    <location>
        <begin position="209"/>
        <end position="226"/>
    </location>
</feature>
<proteinExistence type="predicted"/>
<dbReference type="AlphaFoldDB" id="A0A9F7TGN5"/>
<dbReference type="KEGG" id="ipu:108262139"/>
<keyword evidence="1" id="KW-1133">Transmembrane helix</keyword>
<organism evidence="2 3">
    <name type="scientific">Ictalurus punctatus</name>
    <name type="common">Channel catfish</name>
    <name type="synonym">Silurus punctatus</name>
    <dbReference type="NCBI Taxonomy" id="7998"/>
    <lineage>
        <taxon>Eukaryota</taxon>
        <taxon>Metazoa</taxon>
        <taxon>Chordata</taxon>
        <taxon>Craniata</taxon>
        <taxon>Vertebrata</taxon>
        <taxon>Euteleostomi</taxon>
        <taxon>Actinopterygii</taxon>
        <taxon>Neopterygii</taxon>
        <taxon>Teleostei</taxon>
        <taxon>Ostariophysi</taxon>
        <taxon>Siluriformes</taxon>
        <taxon>Ictaluridae</taxon>
        <taxon>Ictalurus</taxon>
    </lineage>
</organism>
<reference evidence="2" key="1">
    <citation type="journal article" date="2016" name="Nat. Commun.">
        <title>The channel catfish genome sequence provides insights into the evolution of scale formation in teleosts.</title>
        <authorList>
            <person name="Liu Z."/>
            <person name="Liu S."/>
            <person name="Yao J."/>
            <person name="Bao L."/>
            <person name="Zhang J."/>
            <person name="Li Y."/>
            <person name="Jiang C."/>
            <person name="Sun L."/>
            <person name="Wang R."/>
            <person name="Zhang Y."/>
            <person name="Zhou T."/>
            <person name="Zeng Q."/>
            <person name="Fu Q."/>
            <person name="Gao S."/>
            <person name="Li N."/>
            <person name="Koren S."/>
            <person name="Jiang Y."/>
            <person name="Zimin A."/>
            <person name="Xu P."/>
            <person name="Phillippy A.M."/>
            <person name="Geng X."/>
            <person name="Song L."/>
            <person name="Sun F."/>
            <person name="Li C."/>
            <person name="Wang X."/>
            <person name="Chen A."/>
            <person name="Jin Y."/>
            <person name="Yuan Z."/>
            <person name="Yang Y."/>
            <person name="Tan S."/>
            <person name="Peatman E."/>
            <person name="Lu J."/>
            <person name="Qin Z."/>
            <person name="Dunham R."/>
            <person name="Li Z."/>
            <person name="Sonstegard T."/>
            <person name="Feng J."/>
            <person name="Danzmann R.G."/>
            <person name="Schroeder S."/>
            <person name="Scheffler B."/>
            <person name="Duke M.V."/>
            <person name="Ballard L."/>
            <person name="Kucuktas H."/>
            <person name="Kaltenboeck L."/>
            <person name="Liu H."/>
            <person name="Armbruster J."/>
            <person name="Xie Y."/>
            <person name="Kirby M.L."/>
            <person name="Tian Y."/>
            <person name="Flanagan M.E."/>
            <person name="Mu W."/>
            <person name="Waldbieser G.C."/>
        </authorList>
    </citation>
    <scope>NUCLEOTIDE SEQUENCE [LARGE SCALE GENOMIC DNA]</scope>
    <source>
        <strain evidence="2">SDA103</strain>
    </source>
</reference>
<accession>A0A9F7TGN5</accession>
<evidence type="ECO:0000256" key="1">
    <source>
        <dbReference type="SAM" id="Phobius"/>
    </source>
</evidence>
<dbReference type="OrthoDB" id="8446971at2759"/>
<protein>
    <submittedName>
        <fullName evidence="3">Uncharacterized protein LOC108262139 isoform X1</fullName>
    </submittedName>
</protein>
<dbReference type="PANTHER" id="PTHR34488:SF1">
    <property type="entry name" value="SI:CH211-245H14.1-RELATED"/>
    <property type="match status" value="1"/>
</dbReference>
<evidence type="ECO:0000313" key="2">
    <source>
        <dbReference type="Proteomes" id="UP000221080"/>
    </source>
</evidence>
<dbReference type="GeneID" id="108262139"/>
<evidence type="ECO:0000313" key="3">
    <source>
        <dbReference type="RefSeq" id="XP_053532517.1"/>
    </source>
</evidence>